<accession>A0A1Y2E6B4</accession>
<protein>
    <submittedName>
        <fullName evidence="2">Uncharacterized protein</fullName>
    </submittedName>
</protein>
<dbReference type="GeneID" id="63779750"/>
<dbReference type="RefSeq" id="XP_040717715.1">
    <property type="nucleotide sequence ID" value="XM_040863538.1"/>
</dbReference>
<dbReference type="EMBL" id="MCFJ01000004">
    <property type="protein sequence ID" value="ORY67091.1"/>
    <property type="molecule type" value="Genomic_DNA"/>
</dbReference>
<evidence type="ECO:0000256" key="1">
    <source>
        <dbReference type="SAM" id="MobiDB-lite"/>
    </source>
</evidence>
<evidence type="ECO:0000313" key="3">
    <source>
        <dbReference type="Proteomes" id="UP000193689"/>
    </source>
</evidence>
<reference evidence="2 3" key="1">
    <citation type="submission" date="2016-07" db="EMBL/GenBank/DDBJ databases">
        <title>Pervasive Adenine N6-methylation of Active Genes in Fungi.</title>
        <authorList>
            <consortium name="DOE Joint Genome Institute"/>
            <person name="Mondo S.J."/>
            <person name="Dannebaum R.O."/>
            <person name="Kuo R.C."/>
            <person name="Labutti K."/>
            <person name="Haridas S."/>
            <person name="Kuo A."/>
            <person name="Salamov A."/>
            <person name="Ahrendt S.R."/>
            <person name="Lipzen A."/>
            <person name="Sullivan W."/>
            <person name="Andreopoulos W.B."/>
            <person name="Clum A."/>
            <person name="Lindquist E."/>
            <person name="Daum C."/>
            <person name="Ramamoorthy G.K."/>
            <person name="Gryganskyi A."/>
            <person name="Culley D."/>
            <person name="Magnuson J.K."/>
            <person name="James T.Y."/>
            <person name="O'Malley M.A."/>
            <person name="Stajich J.E."/>
            <person name="Spatafora J.W."/>
            <person name="Visel A."/>
            <person name="Grigoriev I.V."/>
        </authorList>
    </citation>
    <scope>NUCLEOTIDE SEQUENCE [LARGE SCALE GENOMIC DNA]</scope>
    <source>
        <strain evidence="2 3">CBS 129021</strain>
    </source>
</reference>
<sequence length="455" mass="49684">MLTLPPSPGLRLLRSEQWLLLSEELLINWILETSLERAPKDAKVSIQSLLDTTTGKGSLSKLATRDMHSNRSSATRKSPLLEYIPAVVSSSASSPKLGSAFNMLEPTRGTSMFGLDKPLTRAERRSVDFQKGQLIRRISSMKAPNAKFGPVVAVIGAPSPVSTQHGTPMSLVGSGGVETWTQAFLSMVEGILRDGEDMAVMMSYSLIRSHVQRLSHLLDAVTESRLVVLSAVNDDNLLVSRGTASRGIDEAGTKLSRGSAVNSSTRGGAPRRKGRDDKPDELGCESESTNNEEYDDHPPEPTNLAVTGLRDWSSSIFGDPLLASVFSQNPSADFLRGFHQPVKDGTEPPANTRKRDTPPLGHSHGDDGIIQDLENAPIRLLLYECYHAAVCVIKQFYRPAGAASTKREMEARKRLANVLSRLEDVDDMACKRPRRASVTCMEKWPIKRPKSTEGS</sequence>
<dbReference type="InParanoid" id="A0A1Y2E6B4"/>
<gene>
    <name evidence="2" type="ORF">BCR38DRAFT_482730</name>
</gene>
<dbReference type="AlphaFoldDB" id="A0A1Y2E6B4"/>
<feature type="compositionally biased region" description="Basic and acidic residues" evidence="1">
    <location>
        <begin position="353"/>
        <end position="367"/>
    </location>
</feature>
<feature type="region of interest" description="Disordered" evidence="1">
    <location>
        <begin position="336"/>
        <end position="368"/>
    </location>
</feature>
<organism evidence="2 3">
    <name type="scientific">Pseudomassariella vexata</name>
    <dbReference type="NCBI Taxonomy" id="1141098"/>
    <lineage>
        <taxon>Eukaryota</taxon>
        <taxon>Fungi</taxon>
        <taxon>Dikarya</taxon>
        <taxon>Ascomycota</taxon>
        <taxon>Pezizomycotina</taxon>
        <taxon>Sordariomycetes</taxon>
        <taxon>Xylariomycetidae</taxon>
        <taxon>Amphisphaeriales</taxon>
        <taxon>Pseudomassariaceae</taxon>
        <taxon>Pseudomassariella</taxon>
    </lineage>
</organism>
<comment type="caution">
    <text evidence="2">The sequence shown here is derived from an EMBL/GenBank/DDBJ whole genome shotgun (WGS) entry which is preliminary data.</text>
</comment>
<dbReference type="OrthoDB" id="5210591at2759"/>
<feature type="region of interest" description="Disordered" evidence="1">
    <location>
        <begin position="249"/>
        <end position="305"/>
    </location>
</feature>
<dbReference type="Proteomes" id="UP000193689">
    <property type="component" value="Unassembled WGS sequence"/>
</dbReference>
<keyword evidence="3" id="KW-1185">Reference proteome</keyword>
<evidence type="ECO:0000313" key="2">
    <source>
        <dbReference type="EMBL" id="ORY67091.1"/>
    </source>
</evidence>
<dbReference type="STRING" id="1141098.A0A1Y2E6B4"/>
<proteinExistence type="predicted"/>
<name>A0A1Y2E6B4_9PEZI</name>